<dbReference type="Proteomes" id="UP000308037">
    <property type="component" value="Unassembled WGS sequence"/>
</dbReference>
<dbReference type="RefSeq" id="WP_137275792.1">
    <property type="nucleotide sequence ID" value="NZ_QKNX01000002.1"/>
</dbReference>
<evidence type="ECO:0000256" key="1">
    <source>
        <dbReference type="SAM" id="MobiDB-lite"/>
    </source>
</evidence>
<evidence type="ECO:0000313" key="3">
    <source>
        <dbReference type="Proteomes" id="UP000308037"/>
    </source>
</evidence>
<dbReference type="AlphaFoldDB" id="A0A4U5J9S5"/>
<evidence type="ECO:0000313" key="2">
    <source>
        <dbReference type="EMBL" id="TKR25890.1"/>
    </source>
</evidence>
<reference evidence="2 3" key="1">
    <citation type="submission" date="2019-04" db="EMBL/GenBank/DDBJ databases">
        <title>Natronomonas sp. F20-122 a newhaloarchaeon isolated from a saline saltern of Isla Bacuta, Huelva, Spain.</title>
        <authorList>
            <person name="Duran-Viseras A."/>
            <person name="Sanchez-Porro C."/>
            <person name="Ventosa A."/>
        </authorList>
    </citation>
    <scope>NUCLEOTIDE SEQUENCE [LARGE SCALE GENOMIC DNA]</scope>
    <source>
        <strain evidence="2 3">F20-122</strain>
    </source>
</reference>
<name>A0A4U5J9S5_9EURY</name>
<feature type="compositionally biased region" description="Basic and acidic residues" evidence="1">
    <location>
        <begin position="97"/>
        <end position="110"/>
    </location>
</feature>
<sequence length="125" mass="14245">MGEITVEVDGIEHTYAIEEWLVCDSCSHGWLKLLNENSEACPECGAKEVSLTAEQITDRPKWLWDRANSIEEMAARTEHKAKLLRKLAQRGWALNEPPRDGYARLTKSTEQDENSDEIEVTLSEQ</sequence>
<feature type="region of interest" description="Disordered" evidence="1">
    <location>
        <begin position="95"/>
        <end position="125"/>
    </location>
</feature>
<protein>
    <recommendedName>
        <fullName evidence="4">Zinc ribbon domain-containing protein</fullName>
    </recommendedName>
</protein>
<comment type="caution">
    <text evidence="2">The sequence shown here is derived from an EMBL/GenBank/DDBJ whole genome shotgun (WGS) entry which is preliminary data.</text>
</comment>
<dbReference type="EMBL" id="QKNX01000002">
    <property type="protein sequence ID" value="TKR25890.1"/>
    <property type="molecule type" value="Genomic_DNA"/>
</dbReference>
<proteinExistence type="predicted"/>
<evidence type="ECO:0008006" key="4">
    <source>
        <dbReference type="Google" id="ProtNLM"/>
    </source>
</evidence>
<accession>A0A4U5J9S5</accession>
<gene>
    <name evidence="2" type="ORF">DM868_05165</name>
</gene>
<dbReference type="OrthoDB" id="373720at2157"/>
<organism evidence="2 3">
    <name type="scientific">Natronomonas salsuginis</name>
    <dbReference type="NCBI Taxonomy" id="2217661"/>
    <lineage>
        <taxon>Archaea</taxon>
        <taxon>Methanobacteriati</taxon>
        <taxon>Methanobacteriota</taxon>
        <taxon>Stenosarchaea group</taxon>
        <taxon>Halobacteria</taxon>
        <taxon>Halobacteriales</taxon>
        <taxon>Natronomonadaceae</taxon>
        <taxon>Natronomonas</taxon>
    </lineage>
</organism>
<keyword evidence="3" id="KW-1185">Reference proteome</keyword>